<evidence type="ECO:0000259" key="3">
    <source>
        <dbReference type="Pfam" id="PF17836"/>
    </source>
</evidence>
<comment type="caution">
    <text evidence="4">The sequence shown here is derived from an EMBL/GenBank/DDBJ whole genome shotgun (WGS) entry which is preliminary data.</text>
</comment>
<reference evidence="4" key="1">
    <citation type="submission" date="2020-04" db="EMBL/GenBank/DDBJ databases">
        <authorList>
            <person name="Zhang T."/>
        </authorList>
    </citation>
    <scope>NUCLEOTIDE SEQUENCE</scope>
    <source>
        <strain evidence="4">HKST-UBA01</strain>
    </source>
</reference>
<dbReference type="Pfam" id="PF17836">
    <property type="entry name" value="PglD_N"/>
    <property type="match status" value="1"/>
</dbReference>
<dbReference type="Gene3D" id="2.160.10.10">
    <property type="entry name" value="Hexapeptide repeat proteins"/>
    <property type="match status" value="1"/>
</dbReference>
<dbReference type="AlphaFoldDB" id="A0A956RR04"/>
<dbReference type="PANTHER" id="PTHR43300:SF7">
    <property type="entry name" value="UDP-N-ACETYLBACILLOSAMINE N-ACETYLTRANSFERASE"/>
    <property type="match status" value="1"/>
</dbReference>
<gene>
    <name evidence="4" type="ORF">KC729_10480</name>
</gene>
<feature type="domain" description="PglD N-terminal" evidence="3">
    <location>
        <begin position="4"/>
        <end position="85"/>
    </location>
</feature>
<feature type="binding site" evidence="2">
    <location>
        <position position="73"/>
    </location>
    <ligand>
        <name>substrate</name>
    </ligand>
</feature>
<dbReference type="NCBIfam" id="TIGR03570">
    <property type="entry name" value="NeuD_NnaD"/>
    <property type="match status" value="1"/>
</dbReference>
<dbReference type="SUPFAM" id="SSF51161">
    <property type="entry name" value="Trimeric LpxA-like enzymes"/>
    <property type="match status" value="1"/>
</dbReference>
<sequence length="217" mass="21811">MTARIVIAGAGGHGRGILEILVAAQERGDDATVEGFLDDTVVAGTTIAGIPVLGPLSRAAELASSCRFLLGIGDSRARAAVAARLSAHGVRYHRAIHPAATLYRDVQVEDGAVVAAGVVVAAASHLGPHTLLNLNATLGHDCRMATFATVGPGGNIGGHVTLEEGAFVGINGTVLPGRSLGAWSTVGAGSVLLEDLPPGATAFGVPGRIVHRTGEGR</sequence>
<accession>A0A956RR04</accession>
<dbReference type="CDD" id="cd03360">
    <property type="entry name" value="LbH_AT_putative"/>
    <property type="match status" value="1"/>
</dbReference>
<organism evidence="4 5">
    <name type="scientific">Eiseniibacteriota bacterium</name>
    <dbReference type="NCBI Taxonomy" id="2212470"/>
    <lineage>
        <taxon>Bacteria</taxon>
        <taxon>Candidatus Eiseniibacteriota</taxon>
    </lineage>
</organism>
<dbReference type="EMBL" id="JAGQHR010000299">
    <property type="protein sequence ID" value="MCA9728099.1"/>
    <property type="molecule type" value="Genomic_DNA"/>
</dbReference>
<dbReference type="Gene3D" id="3.40.50.20">
    <property type="match status" value="1"/>
</dbReference>
<evidence type="ECO:0000256" key="1">
    <source>
        <dbReference type="PIRSR" id="PIRSR620019-1"/>
    </source>
</evidence>
<feature type="site" description="Increases basicity of active site His" evidence="1">
    <location>
        <position position="141"/>
    </location>
</feature>
<dbReference type="InterPro" id="IPR011004">
    <property type="entry name" value="Trimer_LpxA-like_sf"/>
</dbReference>
<dbReference type="InterPro" id="IPR020019">
    <property type="entry name" value="AcTrfase_PglD-like"/>
</dbReference>
<dbReference type="PANTHER" id="PTHR43300">
    <property type="entry name" value="ACETYLTRANSFERASE"/>
    <property type="match status" value="1"/>
</dbReference>
<evidence type="ECO:0000313" key="5">
    <source>
        <dbReference type="Proteomes" id="UP000697710"/>
    </source>
</evidence>
<proteinExistence type="predicted"/>
<feature type="binding site" evidence="2">
    <location>
        <position position="170"/>
    </location>
    <ligand>
        <name>acetyl-CoA</name>
        <dbReference type="ChEBI" id="CHEBI:57288"/>
    </ligand>
</feature>
<protein>
    <submittedName>
        <fullName evidence="4">NeuD/PglB/VioB family sugar acetyltransferase</fullName>
    </submittedName>
</protein>
<evidence type="ECO:0000313" key="4">
    <source>
        <dbReference type="EMBL" id="MCA9728099.1"/>
    </source>
</evidence>
<feature type="active site" description="Proton acceptor" evidence="1">
    <location>
        <position position="140"/>
    </location>
</feature>
<dbReference type="Proteomes" id="UP000697710">
    <property type="component" value="Unassembled WGS sequence"/>
</dbReference>
<reference evidence="4" key="2">
    <citation type="journal article" date="2021" name="Microbiome">
        <title>Successional dynamics and alternative stable states in a saline activated sludge microbial community over 9 years.</title>
        <authorList>
            <person name="Wang Y."/>
            <person name="Ye J."/>
            <person name="Ju F."/>
            <person name="Liu L."/>
            <person name="Boyd J.A."/>
            <person name="Deng Y."/>
            <person name="Parks D.H."/>
            <person name="Jiang X."/>
            <person name="Yin X."/>
            <person name="Woodcroft B.J."/>
            <person name="Tyson G.W."/>
            <person name="Hugenholtz P."/>
            <person name="Polz M.F."/>
            <person name="Zhang T."/>
        </authorList>
    </citation>
    <scope>NUCLEOTIDE SEQUENCE</scope>
    <source>
        <strain evidence="4">HKST-UBA01</strain>
    </source>
</reference>
<name>A0A956RR04_UNCEI</name>
<evidence type="ECO:0000256" key="2">
    <source>
        <dbReference type="PIRSR" id="PIRSR620019-2"/>
    </source>
</evidence>
<dbReference type="InterPro" id="IPR050179">
    <property type="entry name" value="Trans_hexapeptide_repeat"/>
</dbReference>
<dbReference type="InterPro" id="IPR041561">
    <property type="entry name" value="PglD_N"/>
</dbReference>